<dbReference type="InterPro" id="IPR006139">
    <property type="entry name" value="D-isomer_2_OHA_DH_cat_dom"/>
</dbReference>
<dbReference type="InterPro" id="IPR050418">
    <property type="entry name" value="D-iso_2-hydroxyacid_DH_PdxB"/>
</dbReference>
<keyword evidence="8" id="KW-1185">Reference proteome</keyword>
<evidence type="ECO:0000256" key="2">
    <source>
        <dbReference type="ARBA" id="ARBA00023002"/>
    </source>
</evidence>
<evidence type="ECO:0000256" key="1">
    <source>
        <dbReference type="ARBA" id="ARBA00005854"/>
    </source>
</evidence>
<evidence type="ECO:0000256" key="4">
    <source>
        <dbReference type="RuleBase" id="RU003719"/>
    </source>
</evidence>
<proteinExistence type="inferred from homology"/>
<protein>
    <submittedName>
        <fullName evidence="7">2-hydroxyacid dehydrogenase</fullName>
    </submittedName>
</protein>
<dbReference type="RefSeq" id="WP_204819808.1">
    <property type="nucleotide sequence ID" value="NZ_JANHOF010000006.1"/>
</dbReference>
<dbReference type="Proteomes" id="UP001589818">
    <property type="component" value="Unassembled WGS sequence"/>
</dbReference>
<comment type="similarity">
    <text evidence="1 4">Belongs to the D-isomer specific 2-hydroxyacid dehydrogenase family.</text>
</comment>
<comment type="caution">
    <text evidence="7">The sequence shown here is derived from an EMBL/GenBank/DDBJ whole genome shotgun (WGS) entry which is preliminary data.</text>
</comment>
<evidence type="ECO:0000313" key="8">
    <source>
        <dbReference type="Proteomes" id="UP001589818"/>
    </source>
</evidence>
<dbReference type="PANTHER" id="PTHR43761">
    <property type="entry name" value="D-ISOMER SPECIFIC 2-HYDROXYACID DEHYDROGENASE FAMILY PROTEIN (AFU_ORTHOLOGUE AFUA_1G13630)"/>
    <property type="match status" value="1"/>
</dbReference>
<dbReference type="Pfam" id="PF00389">
    <property type="entry name" value="2-Hacid_dh"/>
    <property type="match status" value="1"/>
</dbReference>
<evidence type="ECO:0000259" key="6">
    <source>
        <dbReference type="Pfam" id="PF02826"/>
    </source>
</evidence>
<dbReference type="InterPro" id="IPR006140">
    <property type="entry name" value="D-isomer_DH_NAD-bd"/>
</dbReference>
<evidence type="ECO:0000256" key="3">
    <source>
        <dbReference type="ARBA" id="ARBA00023027"/>
    </source>
</evidence>
<dbReference type="PANTHER" id="PTHR43761:SF1">
    <property type="entry name" value="D-ISOMER SPECIFIC 2-HYDROXYACID DEHYDROGENASE CATALYTIC DOMAIN-CONTAINING PROTEIN-RELATED"/>
    <property type="match status" value="1"/>
</dbReference>
<accession>A0ABV6J9J5</accession>
<name>A0ABV6J9J5_9BACL</name>
<feature type="domain" description="D-isomer specific 2-hydroxyacid dehydrogenase NAD-binding" evidence="6">
    <location>
        <begin position="116"/>
        <end position="286"/>
    </location>
</feature>
<reference evidence="7 8" key="1">
    <citation type="submission" date="2024-09" db="EMBL/GenBank/DDBJ databases">
        <authorList>
            <person name="Sun Q."/>
            <person name="Mori K."/>
        </authorList>
    </citation>
    <scope>NUCLEOTIDE SEQUENCE [LARGE SCALE GENOMIC DNA]</scope>
    <source>
        <strain evidence="7 8">CCM 4839</strain>
    </source>
</reference>
<gene>
    <name evidence="7" type="ORF">ACFFJ8_09150</name>
</gene>
<sequence length="327" mass="35363">MKRKAVLITAMGEQTFTAGQRARLEAAGIIQYHRSLSPLSPEQLTTLLKDADVAGLTPRSVPVIDKESLGGLTKLKGITIFATGVDYIDTAWLEKQGIALVNLPEYSTISVAEHTMGLLLTLSRRIHLSQDRVRGRVPAGTSLRGWELRGKTIGLIGLGRIGSCVAELAAAFGMRVLGYDPRPERAAAVTRVDLEELLTSSDIVSLHYPSSWGSSHSFGASQLSLMKQGAVLINVSRSALVEDEAVVDAIEQGRLRGYAVDDRFSLADRAQQLIAEGRIVQTGHTAWYSDEVIERGYEAMVNNVIGLLTGDSEDTSSLWSRGMNSDA</sequence>
<organism evidence="7 8">
    <name type="scientific">Paenibacillus mendelii</name>
    <dbReference type="NCBI Taxonomy" id="206163"/>
    <lineage>
        <taxon>Bacteria</taxon>
        <taxon>Bacillati</taxon>
        <taxon>Bacillota</taxon>
        <taxon>Bacilli</taxon>
        <taxon>Bacillales</taxon>
        <taxon>Paenibacillaceae</taxon>
        <taxon>Paenibacillus</taxon>
    </lineage>
</organism>
<dbReference type="SUPFAM" id="SSF52283">
    <property type="entry name" value="Formate/glycerate dehydrogenase catalytic domain-like"/>
    <property type="match status" value="1"/>
</dbReference>
<feature type="domain" description="D-isomer specific 2-hydroxyacid dehydrogenase catalytic" evidence="5">
    <location>
        <begin position="23"/>
        <end position="312"/>
    </location>
</feature>
<dbReference type="InterPro" id="IPR036291">
    <property type="entry name" value="NAD(P)-bd_dom_sf"/>
</dbReference>
<dbReference type="Gene3D" id="3.40.50.720">
    <property type="entry name" value="NAD(P)-binding Rossmann-like Domain"/>
    <property type="match status" value="2"/>
</dbReference>
<dbReference type="EMBL" id="JBHLVF010000011">
    <property type="protein sequence ID" value="MFC0391540.1"/>
    <property type="molecule type" value="Genomic_DNA"/>
</dbReference>
<keyword evidence="2 4" id="KW-0560">Oxidoreductase</keyword>
<keyword evidence="3" id="KW-0520">NAD</keyword>
<evidence type="ECO:0000259" key="5">
    <source>
        <dbReference type="Pfam" id="PF00389"/>
    </source>
</evidence>
<dbReference type="Pfam" id="PF02826">
    <property type="entry name" value="2-Hacid_dh_C"/>
    <property type="match status" value="1"/>
</dbReference>
<evidence type="ECO:0000313" key="7">
    <source>
        <dbReference type="EMBL" id="MFC0391540.1"/>
    </source>
</evidence>
<dbReference type="SUPFAM" id="SSF51735">
    <property type="entry name" value="NAD(P)-binding Rossmann-fold domains"/>
    <property type="match status" value="1"/>
</dbReference>